<dbReference type="PANTHER" id="PTHR42718">
    <property type="entry name" value="MAJOR FACILITATOR SUPERFAMILY MULTIDRUG TRANSPORTER MFSC"/>
    <property type="match status" value="1"/>
</dbReference>
<feature type="transmembrane region" description="Helical" evidence="8">
    <location>
        <begin position="256"/>
        <end position="273"/>
    </location>
</feature>
<feature type="transmembrane region" description="Helical" evidence="8">
    <location>
        <begin position="229"/>
        <end position="250"/>
    </location>
</feature>
<feature type="transmembrane region" description="Helical" evidence="8">
    <location>
        <begin position="107"/>
        <end position="126"/>
    </location>
</feature>
<dbReference type="InterPro" id="IPR011701">
    <property type="entry name" value="MFS"/>
</dbReference>
<dbReference type="EMBL" id="BMFW01000035">
    <property type="protein sequence ID" value="GGI01580.1"/>
    <property type="molecule type" value="Genomic_DNA"/>
</dbReference>
<evidence type="ECO:0000256" key="8">
    <source>
        <dbReference type="SAM" id="Phobius"/>
    </source>
</evidence>
<protein>
    <submittedName>
        <fullName evidence="10">MFS transporter</fullName>
    </submittedName>
</protein>
<name>A0ABQ2AXU7_9MICC</name>
<feature type="transmembrane region" description="Helical" evidence="8">
    <location>
        <begin position="293"/>
        <end position="316"/>
    </location>
</feature>
<keyword evidence="5 8" id="KW-1133">Transmembrane helix</keyword>
<dbReference type="CDD" id="cd17321">
    <property type="entry name" value="MFS_MMR_MDR_like"/>
    <property type="match status" value="1"/>
</dbReference>
<evidence type="ECO:0000313" key="10">
    <source>
        <dbReference type="EMBL" id="GGI01580.1"/>
    </source>
</evidence>
<feature type="domain" description="Major facilitator superfamily (MFS) profile" evidence="9">
    <location>
        <begin position="41"/>
        <end position="488"/>
    </location>
</feature>
<keyword evidence="11" id="KW-1185">Reference proteome</keyword>
<organism evidence="10 11">
    <name type="scientific">Arthrobacter liuii</name>
    <dbReference type="NCBI Taxonomy" id="1476996"/>
    <lineage>
        <taxon>Bacteria</taxon>
        <taxon>Bacillati</taxon>
        <taxon>Actinomycetota</taxon>
        <taxon>Actinomycetes</taxon>
        <taxon>Micrococcales</taxon>
        <taxon>Micrococcaceae</taxon>
        <taxon>Arthrobacter</taxon>
    </lineage>
</organism>
<reference evidence="11" key="1">
    <citation type="journal article" date="2019" name="Int. J. Syst. Evol. Microbiol.">
        <title>The Global Catalogue of Microorganisms (GCM) 10K type strain sequencing project: providing services to taxonomists for standard genome sequencing and annotation.</title>
        <authorList>
            <consortium name="The Broad Institute Genomics Platform"/>
            <consortium name="The Broad Institute Genome Sequencing Center for Infectious Disease"/>
            <person name="Wu L."/>
            <person name="Ma J."/>
        </authorList>
    </citation>
    <scope>NUCLEOTIDE SEQUENCE [LARGE SCALE GENOMIC DNA]</scope>
    <source>
        <strain evidence="11">CGMCC 1.12778</strain>
    </source>
</reference>
<evidence type="ECO:0000256" key="2">
    <source>
        <dbReference type="ARBA" id="ARBA00022448"/>
    </source>
</evidence>
<dbReference type="Gene3D" id="1.20.1250.20">
    <property type="entry name" value="MFS general substrate transporter like domains"/>
    <property type="match status" value="1"/>
</dbReference>
<feature type="transmembrane region" description="Helical" evidence="8">
    <location>
        <begin position="73"/>
        <end position="95"/>
    </location>
</feature>
<dbReference type="SUPFAM" id="SSF103473">
    <property type="entry name" value="MFS general substrate transporter"/>
    <property type="match status" value="1"/>
</dbReference>
<gene>
    <name evidence="10" type="ORF">GCM10007170_41350</name>
</gene>
<evidence type="ECO:0000256" key="5">
    <source>
        <dbReference type="ARBA" id="ARBA00022989"/>
    </source>
</evidence>
<feature type="transmembrane region" description="Helical" evidence="8">
    <location>
        <begin position="165"/>
        <end position="187"/>
    </location>
</feature>
<evidence type="ECO:0000256" key="4">
    <source>
        <dbReference type="ARBA" id="ARBA00022692"/>
    </source>
</evidence>
<sequence length="556" mass="58084">MQFKTIPSGRYSYLMAAPINALAPARGNSHARRPPWRDWLALGLLMFPVLLVAVDNTALTFALPAIARALEPAGVQLLWIIDAYPLVLAGLLVSMGSLGDRIGRRRLLTIGSLGFAGLSAAAAFAPTPEWLIAGRAALGFFGAMLMPSTLSLIRNIFPEPNRRRLAVAIWAAGFSGGAALGPILGGWLVEHFWWGAVFLVAVPLMLPLLAFGPALIPESKDPAPGKVDITSILLSMLVMVPVVYGIKAVATEGPGTAGLGAILFGLAMGAVFVRRQHRLEHPLLDMTLFRNRVFSMAISANILALFSFNGFILFLAQHLQLLEGMTPSAAGVAMIPALAATVVAGLVVVPLVRRVRPGHVVAAGLAFSAIGYSMVAFGNHDGGPSLLLAALLVLTLGVGTAETISNDLILGSAPPERSGAAAAISETGYEVGSLLGTAVLGSILTASYQQNLRLPAGLDGMLQGPSLHNAGETLAGAVEAARLLPPPLSLPSATPRPPRLIPACTSRRPLGWYLWRRRQCSPPSSSGKCPKRRSRTGQAAKRTSGAGGCPSAPDAQ</sequence>
<feature type="region of interest" description="Disordered" evidence="7">
    <location>
        <begin position="519"/>
        <end position="556"/>
    </location>
</feature>
<dbReference type="Gene3D" id="1.20.1720.10">
    <property type="entry name" value="Multidrug resistance protein D"/>
    <property type="match status" value="1"/>
</dbReference>
<feature type="transmembrane region" description="Helical" evidence="8">
    <location>
        <begin position="132"/>
        <end position="153"/>
    </location>
</feature>
<feature type="transmembrane region" description="Helical" evidence="8">
    <location>
        <begin position="193"/>
        <end position="217"/>
    </location>
</feature>
<keyword evidence="6 8" id="KW-0472">Membrane</keyword>
<evidence type="ECO:0000256" key="6">
    <source>
        <dbReference type="ARBA" id="ARBA00023136"/>
    </source>
</evidence>
<accession>A0ABQ2AXU7</accession>
<keyword evidence="2" id="KW-0813">Transport</keyword>
<proteinExistence type="predicted"/>
<dbReference type="InterPro" id="IPR036259">
    <property type="entry name" value="MFS_trans_sf"/>
</dbReference>
<feature type="transmembrane region" description="Helical" evidence="8">
    <location>
        <begin position="359"/>
        <end position="377"/>
    </location>
</feature>
<comment type="subcellular location">
    <subcellularLocation>
        <location evidence="1">Cell membrane</location>
        <topology evidence="1">Multi-pass membrane protein</topology>
    </subcellularLocation>
</comment>
<evidence type="ECO:0000256" key="1">
    <source>
        <dbReference type="ARBA" id="ARBA00004651"/>
    </source>
</evidence>
<keyword evidence="4 8" id="KW-0812">Transmembrane</keyword>
<dbReference type="Pfam" id="PF07690">
    <property type="entry name" value="MFS_1"/>
    <property type="match status" value="1"/>
</dbReference>
<evidence type="ECO:0000256" key="3">
    <source>
        <dbReference type="ARBA" id="ARBA00022475"/>
    </source>
</evidence>
<evidence type="ECO:0000256" key="7">
    <source>
        <dbReference type="SAM" id="MobiDB-lite"/>
    </source>
</evidence>
<feature type="transmembrane region" description="Helical" evidence="8">
    <location>
        <begin position="328"/>
        <end position="352"/>
    </location>
</feature>
<evidence type="ECO:0000259" key="9">
    <source>
        <dbReference type="PROSITE" id="PS50850"/>
    </source>
</evidence>
<dbReference type="PROSITE" id="PS50850">
    <property type="entry name" value="MFS"/>
    <property type="match status" value="1"/>
</dbReference>
<feature type="transmembrane region" description="Helical" evidence="8">
    <location>
        <begin position="39"/>
        <end position="67"/>
    </location>
</feature>
<evidence type="ECO:0000313" key="11">
    <source>
        <dbReference type="Proteomes" id="UP000643279"/>
    </source>
</evidence>
<comment type="caution">
    <text evidence="10">The sequence shown here is derived from an EMBL/GenBank/DDBJ whole genome shotgun (WGS) entry which is preliminary data.</text>
</comment>
<dbReference type="Proteomes" id="UP000643279">
    <property type="component" value="Unassembled WGS sequence"/>
</dbReference>
<dbReference type="InterPro" id="IPR020846">
    <property type="entry name" value="MFS_dom"/>
</dbReference>
<dbReference type="PANTHER" id="PTHR42718:SF47">
    <property type="entry name" value="METHYL VIOLOGEN RESISTANCE PROTEIN SMVA"/>
    <property type="match status" value="1"/>
</dbReference>
<keyword evidence="3" id="KW-1003">Cell membrane</keyword>